<protein>
    <submittedName>
        <fullName evidence="1">Uncharacterized protein</fullName>
    </submittedName>
</protein>
<comment type="caution">
    <text evidence="1">The sequence shown here is derived from an EMBL/GenBank/DDBJ whole genome shotgun (WGS) entry which is preliminary data.</text>
</comment>
<evidence type="ECO:0000313" key="1">
    <source>
        <dbReference type="EMBL" id="PNH07838.1"/>
    </source>
</evidence>
<accession>A0A2J8A5P5</accession>
<name>A0A2J8A5P5_9CHLO</name>
<dbReference type="AlphaFoldDB" id="A0A2J8A5P5"/>
<evidence type="ECO:0000313" key="2">
    <source>
        <dbReference type="Proteomes" id="UP000236333"/>
    </source>
</evidence>
<dbReference type="EMBL" id="PGGS01000159">
    <property type="protein sequence ID" value="PNH07838.1"/>
    <property type="molecule type" value="Genomic_DNA"/>
</dbReference>
<gene>
    <name evidence="1" type="ORF">TSOC_005688</name>
</gene>
<dbReference type="OrthoDB" id="10252718at2759"/>
<proteinExistence type="predicted"/>
<sequence>MATVEERRSFHDKVNDVFKNLTGEPGKRWARPDEPILHLLNDEKEEPHIFFHNTNYRTSRKYINVEKVKVLREQALECVRAAGTARYHKCTEIIKRFQATVRVSSNVDRGPLARKRDVGFIYHNNRLKELQKQATELEIENPFPAPAKQATGGY</sequence>
<reference evidence="1 2" key="1">
    <citation type="journal article" date="2017" name="Mol. Biol. Evol.">
        <title>The 4-celled Tetrabaena socialis nuclear genome reveals the essential components for genetic control of cell number at the origin of multicellularity in the volvocine lineage.</title>
        <authorList>
            <person name="Featherston J."/>
            <person name="Arakaki Y."/>
            <person name="Hanschen E.R."/>
            <person name="Ferris P.J."/>
            <person name="Michod R.E."/>
            <person name="Olson B.J.S.C."/>
            <person name="Nozaki H."/>
            <person name="Durand P.M."/>
        </authorList>
    </citation>
    <scope>NUCLEOTIDE SEQUENCE [LARGE SCALE GENOMIC DNA]</scope>
    <source>
        <strain evidence="1 2">NIES-571</strain>
    </source>
</reference>
<dbReference type="Proteomes" id="UP000236333">
    <property type="component" value="Unassembled WGS sequence"/>
</dbReference>
<keyword evidence="2" id="KW-1185">Reference proteome</keyword>
<organism evidence="1 2">
    <name type="scientific">Tetrabaena socialis</name>
    <dbReference type="NCBI Taxonomy" id="47790"/>
    <lineage>
        <taxon>Eukaryota</taxon>
        <taxon>Viridiplantae</taxon>
        <taxon>Chlorophyta</taxon>
        <taxon>core chlorophytes</taxon>
        <taxon>Chlorophyceae</taxon>
        <taxon>CS clade</taxon>
        <taxon>Chlamydomonadales</taxon>
        <taxon>Tetrabaenaceae</taxon>
        <taxon>Tetrabaena</taxon>
    </lineage>
</organism>